<comment type="caution">
    <text evidence="2">The sequence shown here is derived from an EMBL/GenBank/DDBJ whole genome shotgun (WGS) entry which is preliminary data.</text>
</comment>
<dbReference type="AlphaFoldDB" id="A0AAV7ZH84"/>
<name>A0AAV7ZH84_9EUKA</name>
<dbReference type="Proteomes" id="UP001146793">
    <property type="component" value="Unassembled WGS sequence"/>
</dbReference>
<gene>
    <name evidence="2" type="ORF">M0812_15171</name>
</gene>
<feature type="signal peptide" evidence="1">
    <location>
        <begin position="1"/>
        <end position="22"/>
    </location>
</feature>
<dbReference type="EMBL" id="JANTQA010000032">
    <property type="protein sequence ID" value="KAJ3439149.1"/>
    <property type="molecule type" value="Genomic_DNA"/>
</dbReference>
<organism evidence="2 3">
    <name type="scientific">Anaeramoeba flamelloides</name>
    <dbReference type="NCBI Taxonomy" id="1746091"/>
    <lineage>
        <taxon>Eukaryota</taxon>
        <taxon>Metamonada</taxon>
        <taxon>Anaeramoebidae</taxon>
        <taxon>Anaeramoeba</taxon>
    </lineage>
</organism>
<evidence type="ECO:0000313" key="2">
    <source>
        <dbReference type="EMBL" id="KAJ3439149.1"/>
    </source>
</evidence>
<proteinExistence type="predicted"/>
<evidence type="ECO:0000313" key="3">
    <source>
        <dbReference type="Proteomes" id="UP001146793"/>
    </source>
</evidence>
<sequence length="219" mass="25077">MKTYLFVIAILVLGSFVFCGSGDDETSGYENKYTMWLYNKGNCEGGKNGSYQFQHRVRKRAKDDKLYEIEVESGNKFQFRRCEDEETEDCEDVTTFELGECKPITDLEGETLNMLFADEIDGWGDTQSFEFSGSYITGVEEYIELKKNKRGHKKTLPGGLEPPTSRLTVCCAANCATEESKKVMKNTTLYNINCDFTNSSKKDENIKNQIFNFFTNHFI</sequence>
<protein>
    <submittedName>
        <fullName evidence="2">Uncharacterized protein</fullName>
    </submittedName>
</protein>
<keyword evidence="1" id="KW-0732">Signal</keyword>
<reference evidence="2" key="1">
    <citation type="submission" date="2022-08" db="EMBL/GenBank/DDBJ databases">
        <title>Novel sulphate-reducing endosymbionts in the free-living metamonad Anaeramoeba.</title>
        <authorList>
            <person name="Jerlstrom-Hultqvist J."/>
            <person name="Cepicka I."/>
            <person name="Gallot-Lavallee L."/>
            <person name="Salas-Leiva D."/>
            <person name="Curtis B.A."/>
            <person name="Zahonova K."/>
            <person name="Pipaliya S."/>
            <person name="Dacks J."/>
            <person name="Roger A.J."/>
        </authorList>
    </citation>
    <scope>NUCLEOTIDE SEQUENCE</scope>
    <source>
        <strain evidence="2">Busselton2</strain>
    </source>
</reference>
<accession>A0AAV7ZH84</accession>
<feature type="chain" id="PRO_5043675691" evidence="1">
    <location>
        <begin position="23"/>
        <end position="219"/>
    </location>
</feature>
<evidence type="ECO:0000256" key="1">
    <source>
        <dbReference type="SAM" id="SignalP"/>
    </source>
</evidence>